<dbReference type="RefSeq" id="WP_312865719.1">
    <property type="nucleotide sequence ID" value="NZ_BAABAI010000024.1"/>
</dbReference>
<protein>
    <recommendedName>
        <fullName evidence="1">DUF2510 domain-containing protein</fullName>
    </recommendedName>
</protein>
<proteinExistence type="predicted"/>
<dbReference type="AlphaFoldDB" id="A0A7W7T4J6"/>
<keyword evidence="3" id="KW-1185">Reference proteome</keyword>
<gene>
    <name evidence="2" type="ORF">F4559_003802</name>
</gene>
<sequence length="184" mass="20244">MTRPAAWLPDPLDDTLVRYWDGQGWTFYTAVREQPARPQPAAQPVAPPQPAPRADIARAVDEARGTLIGAMKEIGLLAEYLRPEERVVALAAAQGEGRGVLTCTNQRLLFVFVGMLRRQVLEVGWNQADSVGYDPRTGIFAVYRGKVTRRSVPVFAVTVPNRADVERLYAAARASSAVPRLEFG</sequence>
<feature type="domain" description="DUF2510" evidence="1">
    <location>
        <begin position="5"/>
        <end position="37"/>
    </location>
</feature>
<evidence type="ECO:0000259" key="1">
    <source>
        <dbReference type="Pfam" id="PF10708"/>
    </source>
</evidence>
<reference evidence="2 3" key="1">
    <citation type="submission" date="2020-08" db="EMBL/GenBank/DDBJ databases">
        <title>Sequencing the genomes of 1000 actinobacteria strains.</title>
        <authorList>
            <person name="Klenk H.-P."/>
        </authorList>
    </citation>
    <scope>NUCLEOTIDE SEQUENCE [LARGE SCALE GENOMIC DNA]</scope>
    <source>
        <strain evidence="2 3">DSM 45084</strain>
    </source>
</reference>
<dbReference type="EMBL" id="JACHJS010000001">
    <property type="protein sequence ID" value="MBB4966443.1"/>
    <property type="molecule type" value="Genomic_DNA"/>
</dbReference>
<dbReference type="Proteomes" id="UP000542674">
    <property type="component" value="Unassembled WGS sequence"/>
</dbReference>
<evidence type="ECO:0000313" key="2">
    <source>
        <dbReference type="EMBL" id="MBB4966443.1"/>
    </source>
</evidence>
<comment type="caution">
    <text evidence="2">The sequence shown here is derived from an EMBL/GenBank/DDBJ whole genome shotgun (WGS) entry which is preliminary data.</text>
</comment>
<dbReference type="InterPro" id="IPR018929">
    <property type="entry name" value="DUF2510"/>
</dbReference>
<name>A0A7W7T4J6_9PSEU</name>
<organism evidence="2 3">
    <name type="scientific">Saccharothrix violaceirubra</name>
    <dbReference type="NCBI Taxonomy" id="413306"/>
    <lineage>
        <taxon>Bacteria</taxon>
        <taxon>Bacillati</taxon>
        <taxon>Actinomycetota</taxon>
        <taxon>Actinomycetes</taxon>
        <taxon>Pseudonocardiales</taxon>
        <taxon>Pseudonocardiaceae</taxon>
        <taxon>Saccharothrix</taxon>
    </lineage>
</organism>
<accession>A0A7W7T4J6</accession>
<evidence type="ECO:0000313" key="3">
    <source>
        <dbReference type="Proteomes" id="UP000542674"/>
    </source>
</evidence>
<dbReference type="Pfam" id="PF10708">
    <property type="entry name" value="DUF2510"/>
    <property type="match status" value="1"/>
</dbReference>